<accession>A0A1I5QLI9</accession>
<dbReference type="Gene3D" id="3.40.50.12230">
    <property type="match status" value="1"/>
</dbReference>
<dbReference type="PANTHER" id="PTHR11138:SF5">
    <property type="entry name" value="METHIONYL-TRNA FORMYLTRANSFERASE, MITOCHONDRIAL"/>
    <property type="match status" value="1"/>
</dbReference>
<dbReference type="RefSeq" id="WP_092014393.1">
    <property type="nucleotide sequence ID" value="NZ_FOXH01000003.1"/>
</dbReference>
<dbReference type="Proteomes" id="UP000199306">
    <property type="component" value="Unassembled WGS sequence"/>
</dbReference>
<sequence>MRIILLTQDDPFYLAENIDFLIKNLPEHSEVVATVLFEVSPFGKRETFSEKMKKTYDIFGASFFVHYGTKFILSKLNSNKSVKNILAKHNVPLVEIEGNINKPENLDRIREYEPDLLVSIGGNQIFKRPLLDLAPKGCLNLHTALLPKYRGLMPSFWVLRYNEKYTGVSVFFVDEGIDSGPILVQKKVEIGDRSQEALINHTKQIGMECIIECVEKIHSGNYELIPNPDEELTYFTFPTKEDVAAFLKAGKKFY</sequence>
<keyword evidence="3" id="KW-1185">Reference proteome</keyword>
<dbReference type="GO" id="GO:0004479">
    <property type="term" value="F:methionyl-tRNA formyltransferase activity"/>
    <property type="evidence" value="ECO:0007669"/>
    <property type="project" value="TreeGrafter"/>
</dbReference>
<dbReference type="OrthoDB" id="9802815at2"/>
<name>A0A1I5QLI9_9BACT</name>
<dbReference type="InterPro" id="IPR036477">
    <property type="entry name" value="Formyl_transf_N_sf"/>
</dbReference>
<dbReference type="GO" id="GO:0005829">
    <property type="term" value="C:cytosol"/>
    <property type="evidence" value="ECO:0007669"/>
    <property type="project" value="TreeGrafter"/>
</dbReference>
<dbReference type="PANTHER" id="PTHR11138">
    <property type="entry name" value="METHIONYL-TRNA FORMYLTRANSFERASE"/>
    <property type="match status" value="1"/>
</dbReference>
<dbReference type="InterPro" id="IPR002376">
    <property type="entry name" value="Formyl_transf_N"/>
</dbReference>
<gene>
    <name evidence="2" type="ORF">SAMN04515674_103264</name>
</gene>
<dbReference type="Pfam" id="PF00551">
    <property type="entry name" value="Formyl_trans_N"/>
    <property type="match status" value="1"/>
</dbReference>
<feature type="domain" description="Formyl transferase N-terminal" evidence="1">
    <location>
        <begin position="100"/>
        <end position="212"/>
    </location>
</feature>
<dbReference type="SUPFAM" id="SSF53328">
    <property type="entry name" value="Formyltransferase"/>
    <property type="match status" value="1"/>
</dbReference>
<dbReference type="EMBL" id="FOXH01000003">
    <property type="protein sequence ID" value="SFP47154.1"/>
    <property type="molecule type" value="Genomic_DNA"/>
</dbReference>
<evidence type="ECO:0000313" key="3">
    <source>
        <dbReference type="Proteomes" id="UP000199306"/>
    </source>
</evidence>
<keyword evidence="2" id="KW-0808">Transferase</keyword>
<protein>
    <submittedName>
        <fullName evidence="2">Formyl transferase</fullName>
    </submittedName>
</protein>
<reference evidence="2 3" key="1">
    <citation type="submission" date="2016-10" db="EMBL/GenBank/DDBJ databases">
        <authorList>
            <person name="de Groot N.N."/>
        </authorList>
    </citation>
    <scope>NUCLEOTIDE SEQUENCE [LARGE SCALE GENOMIC DNA]</scope>
    <source>
        <strain evidence="3">E92,LMG 26720,CCM 7988</strain>
    </source>
</reference>
<evidence type="ECO:0000259" key="1">
    <source>
        <dbReference type="Pfam" id="PF00551"/>
    </source>
</evidence>
<dbReference type="InterPro" id="IPR001555">
    <property type="entry name" value="GART_AS"/>
</dbReference>
<evidence type="ECO:0000313" key="2">
    <source>
        <dbReference type="EMBL" id="SFP47154.1"/>
    </source>
</evidence>
<dbReference type="STRING" id="1079859.SAMN04515674_103264"/>
<dbReference type="AlphaFoldDB" id="A0A1I5QLI9"/>
<proteinExistence type="predicted"/>
<dbReference type="PROSITE" id="PS00373">
    <property type="entry name" value="GART"/>
    <property type="match status" value="1"/>
</dbReference>
<organism evidence="2 3">
    <name type="scientific">Pseudarcicella hirudinis</name>
    <dbReference type="NCBI Taxonomy" id="1079859"/>
    <lineage>
        <taxon>Bacteria</taxon>
        <taxon>Pseudomonadati</taxon>
        <taxon>Bacteroidota</taxon>
        <taxon>Cytophagia</taxon>
        <taxon>Cytophagales</taxon>
        <taxon>Flectobacillaceae</taxon>
        <taxon>Pseudarcicella</taxon>
    </lineage>
</organism>